<dbReference type="AlphaFoldDB" id="A0AAN0XZK5"/>
<sequence length="89" mass="10555">MKALTFKQRRDRIKCEDDLDREIKRANQQIKTLKTKAKRCRGTLEDKLAINEEAKKAQEVSYQLRANYFYIQDQVRDAQLAQFECTVEA</sequence>
<accession>A0AAN0XZK5</accession>
<protein>
    <submittedName>
        <fullName evidence="2">Uncharacterized protein</fullName>
    </submittedName>
</protein>
<organism evidence="2 3">
    <name type="scientific">Vibrio breoganii</name>
    <dbReference type="NCBI Taxonomy" id="553239"/>
    <lineage>
        <taxon>Bacteria</taxon>
        <taxon>Pseudomonadati</taxon>
        <taxon>Pseudomonadota</taxon>
        <taxon>Gammaproteobacteria</taxon>
        <taxon>Vibrionales</taxon>
        <taxon>Vibrionaceae</taxon>
        <taxon>Vibrio</taxon>
    </lineage>
</organism>
<evidence type="ECO:0000313" key="2">
    <source>
        <dbReference type="EMBL" id="ANO35402.1"/>
    </source>
</evidence>
<dbReference type="KEGG" id="vbr:A6E01_19510"/>
<dbReference type="RefSeq" id="WP_065211164.1">
    <property type="nucleotide sequence ID" value="NZ_CP016179.1"/>
</dbReference>
<geneLocation type="plasmid" evidence="2 3">
    <name>unnamed1</name>
</geneLocation>
<gene>
    <name evidence="2" type="ORF">A6E01_19510</name>
</gene>
<name>A0AAN0XZK5_9VIBR</name>
<dbReference type="EMBL" id="CP016179">
    <property type="protein sequence ID" value="ANO35402.1"/>
    <property type="molecule type" value="Genomic_DNA"/>
</dbReference>
<feature type="coiled-coil region" evidence="1">
    <location>
        <begin position="16"/>
        <end position="43"/>
    </location>
</feature>
<dbReference type="Proteomes" id="UP000092018">
    <property type="component" value="Plasmid unnamed1"/>
</dbReference>
<reference evidence="2 3" key="1">
    <citation type="submission" date="2016-06" db="EMBL/GenBank/DDBJ databases">
        <title>Adaptive Radiation by Waves of Gene Transfer Leads to Fine-Scale Resource Partitioning in Marine Microbes.</title>
        <authorList>
            <person name="Hehemann J.-H."/>
            <person name="Arevalo P."/>
            <person name="Datta M.S."/>
            <person name="Yu X."/>
            <person name="Corzett C."/>
            <person name="Henschel A."/>
            <person name="Preheim S.P."/>
            <person name="Timberlake S."/>
            <person name="Alm E.J."/>
            <person name="Polz M.F."/>
        </authorList>
    </citation>
    <scope>NUCLEOTIDE SEQUENCE [LARGE SCALE GENOMIC DNA]</scope>
    <source>
        <strain evidence="2 3">FF50</strain>
        <plasmid evidence="2 3">unnamed1</plasmid>
    </source>
</reference>
<proteinExistence type="predicted"/>
<keyword evidence="1" id="KW-0175">Coiled coil</keyword>
<keyword evidence="2" id="KW-0614">Plasmid</keyword>
<evidence type="ECO:0000256" key="1">
    <source>
        <dbReference type="SAM" id="Coils"/>
    </source>
</evidence>
<evidence type="ECO:0000313" key="3">
    <source>
        <dbReference type="Proteomes" id="UP000092018"/>
    </source>
</evidence>